<reference evidence="2" key="1">
    <citation type="journal article" date="2014" name="Int. J. Syst. Evol. Microbiol.">
        <title>Complete genome sequence of Corynebacterium casei LMG S-19264T (=DSM 44701T), isolated from a smear-ripened cheese.</title>
        <authorList>
            <consortium name="US DOE Joint Genome Institute (JGI-PGF)"/>
            <person name="Walter F."/>
            <person name="Albersmeier A."/>
            <person name="Kalinowski J."/>
            <person name="Ruckert C."/>
        </authorList>
    </citation>
    <scope>NUCLEOTIDE SEQUENCE</scope>
    <source>
        <strain evidence="2">VKM B-2484</strain>
    </source>
</reference>
<feature type="compositionally biased region" description="Basic and acidic residues" evidence="1">
    <location>
        <begin position="86"/>
        <end position="102"/>
    </location>
</feature>
<evidence type="ECO:0000313" key="2">
    <source>
        <dbReference type="EMBL" id="GLK71349.1"/>
    </source>
</evidence>
<evidence type="ECO:0000256" key="1">
    <source>
        <dbReference type="SAM" id="MobiDB-lite"/>
    </source>
</evidence>
<evidence type="ECO:0000313" key="3">
    <source>
        <dbReference type="Proteomes" id="UP001143370"/>
    </source>
</evidence>
<feature type="compositionally biased region" description="Polar residues" evidence="1">
    <location>
        <begin position="103"/>
        <end position="114"/>
    </location>
</feature>
<reference evidence="2" key="2">
    <citation type="submission" date="2023-01" db="EMBL/GenBank/DDBJ databases">
        <authorList>
            <person name="Sun Q."/>
            <person name="Evtushenko L."/>
        </authorList>
    </citation>
    <scope>NUCLEOTIDE SEQUENCE</scope>
    <source>
        <strain evidence="2">VKM B-2484</strain>
    </source>
</reference>
<comment type="caution">
    <text evidence="2">The sequence shown here is derived from an EMBL/GenBank/DDBJ whole genome shotgun (WGS) entry which is preliminary data.</text>
</comment>
<dbReference type="Proteomes" id="UP001143370">
    <property type="component" value="Unassembled WGS sequence"/>
</dbReference>
<dbReference type="AlphaFoldDB" id="A0A9W6MY72"/>
<dbReference type="EMBL" id="BSFJ01000005">
    <property type="protein sequence ID" value="GLK71349.1"/>
    <property type="molecule type" value="Genomic_DNA"/>
</dbReference>
<organism evidence="2 3">
    <name type="scientific">Ancylobacter dichloromethanicus</name>
    <dbReference type="NCBI Taxonomy" id="518825"/>
    <lineage>
        <taxon>Bacteria</taxon>
        <taxon>Pseudomonadati</taxon>
        <taxon>Pseudomonadota</taxon>
        <taxon>Alphaproteobacteria</taxon>
        <taxon>Hyphomicrobiales</taxon>
        <taxon>Xanthobacteraceae</taxon>
        <taxon>Ancylobacter</taxon>
    </lineage>
</organism>
<gene>
    <name evidence="2" type="ORF">GCM10017643_14640</name>
</gene>
<name>A0A9W6MY72_9HYPH</name>
<feature type="compositionally biased region" description="Basic residues" evidence="1">
    <location>
        <begin position="71"/>
        <end position="85"/>
    </location>
</feature>
<proteinExistence type="predicted"/>
<accession>A0A9W6MY72</accession>
<keyword evidence="3" id="KW-1185">Reference proteome</keyword>
<protein>
    <submittedName>
        <fullName evidence="2">Uncharacterized protein</fullName>
    </submittedName>
</protein>
<feature type="region of interest" description="Disordered" evidence="1">
    <location>
        <begin position="60"/>
        <end position="114"/>
    </location>
</feature>
<sequence length="114" mass="12569">MPVAAADGEAEHVVEFARRFEVADDMDDVIKTALQWHLLPCLAGTLGARTGFPTARMRARRQQVNPALTARKGRTARRAGRSRARRAADAGPREQAARHKPESTQMNRSVRNGP</sequence>